<evidence type="ECO:0000256" key="1">
    <source>
        <dbReference type="ARBA" id="ARBA00004496"/>
    </source>
</evidence>
<evidence type="ECO:0000256" key="7">
    <source>
        <dbReference type="ARBA" id="ARBA00022840"/>
    </source>
</evidence>
<sequence>MPTLLVIDDESAIRHAFQRAFRDGDYAVRTATTAAEGLAEFARDRPDVVVLDVHLPDASGLDTFRRARAIDARVPVVLVTGHGTTDLAIEAMKEGAYEYLLKPLELADLRQLIGRAAQSSRLMRTPAVMPEVEPAPVPGDVLLGRCPAMQEVYKAVGRVAGQNVTVLVLGESGTGKELVARAIYQHSRRADKPFLAINCAAIPEQLLESELFGHEKGAFTSAERKRIGKFEQCHGGTIFLDEVGEMTPLTQAKILRLIQEQRFERIGGAETVQTDVRLIAATNADLERMTEDGRFRRDLYFRLNVFTITLPPLRERGDDVALLVDHYLKRFGHELGKPVAEVEPAAAAALRAYPWPGNVRELQSVLKQSVLRMSGSALLADFLPEHVRNPTAGAAPATVGENGAFDWDQFVGGRIGAGSENLYAEALERMEREVLVRVLKHTDGNQLQAARVLGITRGSLRNKIRALGISIARSVWSDDEQGDA</sequence>
<organism evidence="19 20">
    <name type="scientific">Gemmata obscuriglobus</name>
    <dbReference type="NCBI Taxonomy" id="114"/>
    <lineage>
        <taxon>Bacteria</taxon>
        <taxon>Pseudomonadati</taxon>
        <taxon>Planctomycetota</taxon>
        <taxon>Planctomycetia</taxon>
        <taxon>Gemmatales</taxon>
        <taxon>Gemmataceae</taxon>
        <taxon>Gemmata</taxon>
    </lineage>
</organism>
<dbReference type="PANTHER" id="PTHR32071">
    <property type="entry name" value="TRANSCRIPTIONAL REGULATORY PROTEIN"/>
    <property type="match status" value="1"/>
</dbReference>
<dbReference type="GO" id="GO:0043565">
    <property type="term" value="F:sequence-specific DNA binding"/>
    <property type="evidence" value="ECO:0007669"/>
    <property type="project" value="InterPro"/>
</dbReference>
<dbReference type="RefSeq" id="WP_010047397.1">
    <property type="nucleotide sequence ID" value="NZ_CP025958.1"/>
</dbReference>
<dbReference type="Pfam" id="PF02954">
    <property type="entry name" value="HTH_8"/>
    <property type="match status" value="1"/>
</dbReference>
<keyword evidence="8" id="KW-0902">Two-component regulatory system</keyword>
<evidence type="ECO:0000256" key="5">
    <source>
        <dbReference type="ARBA" id="ARBA00022553"/>
    </source>
</evidence>
<dbReference type="GO" id="GO:0000160">
    <property type="term" value="P:phosphorelay signal transduction system"/>
    <property type="evidence" value="ECO:0007669"/>
    <property type="project" value="UniProtKB-KW"/>
</dbReference>
<dbReference type="KEGG" id="gog:C1280_26495"/>
<evidence type="ECO:0000256" key="16">
    <source>
        <dbReference type="PROSITE-ProRule" id="PRU00169"/>
    </source>
</evidence>
<dbReference type="Gene3D" id="1.10.10.60">
    <property type="entry name" value="Homeodomain-like"/>
    <property type="match status" value="1"/>
</dbReference>
<dbReference type="InterPro" id="IPR001789">
    <property type="entry name" value="Sig_transdc_resp-reg_receiver"/>
</dbReference>
<evidence type="ECO:0000259" key="18">
    <source>
        <dbReference type="PROSITE" id="PS50110"/>
    </source>
</evidence>
<dbReference type="InterPro" id="IPR025662">
    <property type="entry name" value="Sigma_54_int_dom_ATP-bd_1"/>
</dbReference>
<feature type="domain" description="Response regulatory" evidence="18">
    <location>
        <begin position="3"/>
        <end position="117"/>
    </location>
</feature>
<dbReference type="GO" id="GO:0005524">
    <property type="term" value="F:ATP binding"/>
    <property type="evidence" value="ECO:0007669"/>
    <property type="project" value="UniProtKB-KW"/>
</dbReference>
<keyword evidence="4" id="KW-0678">Repressor</keyword>
<name>A0A2Z3H2E8_9BACT</name>
<gene>
    <name evidence="19" type="ORF">C1280_26495</name>
</gene>
<evidence type="ECO:0000256" key="15">
    <source>
        <dbReference type="ARBA" id="ARBA00031910"/>
    </source>
</evidence>
<dbReference type="Pfam" id="PF25601">
    <property type="entry name" value="AAA_lid_14"/>
    <property type="match status" value="1"/>
</dbReference>
<evidence type="ECO:0000256" key="10">
    <source>
        <dbReference type="ARBA" id="ARBA00023125"/>
    </source>
</evidence>
<keyword evidence="13" id="KW-0535">Nitrogen fixation</keyword>
<keyword evidence="10" id="KW-0238">DNA-binding</keyword>
<keyword evidence="11" id="KW-0010">Activator</keyword>
<keyword evidence="5 16" id="KW-0597">Phosphoprotein</keyword>
<proteinExistence type="predicted"/>
<feature type="domain" description="Sigma-54 factor interaction" evidence="17">
    <location>
        <begin position="142"/>
        <end position="371"/>
    </location>
</feature>
<dbReference type="InterPro" id="IPR003593">
    <property type="entry name" value="AAA+_ATPase"/>
</dbReference>
<dbReference type="InterPro" id="IPR002197">
    <property type="entry name" value="HTH_Fis"/>
</dbReference>
<evidence type="ECO:0000313" key="20">
    <source>
        <dbReference type="Proteomes" id="UP000245802"/>
    </source>
</evidence>
<evidence type="ECO:0000256" key="9">
    <source>
        <dbReference type="ARBA" id="ARBA00023015"/>
    </source>
</evidence>
<dbReference type="InterPro" id="IPR002078">
    <property type="entry name" value="Sigma_54_int"/>
</dbReference>
<dbReference type="InterPro" id="IPR027417">
    <property type="entry name" value="P-loop_NTPase"/>
</dbReference>
<evidence type="ECO:0000313" key="19">
    <source>
        <dbReference type="EMBL" id="AWM40203.1"/>
    </source>
</evidence>
<feature type="modified residue" description="4-aspartylphosphate" evidence="16">
    <location>
        <position position="52"/>
    </location>
</feature>
<dbReference type="GO" id="GO:0006355">
    <property type="term" value="P:regulation of DNA-templated transcription"/>
    <property type="evidence" value="ECO:0007669"/>
    <property type="project" value="InterPro"/>
</dbReference>
<evidence type="ECO:0000256" key="12">
    <source>
        <dbReference type="ARBA" id="ARBA00023163"/>
    </source>
</evidence>
<dbReference type="Proteomes" id="UP000245802">
    <property type="component" value="Chromosome"/>
</dbReference>
<dbReference type="SMART" id="SM00448">
    <property type="entry name" value="REC"/>
    <property type="match status" value="1"/>
</dbReference>
<dbReference type="EMBL" id="CP025958">
    <property type="protein sequence ID" value="AWM40203.1"/>
    <property type="molecule type" value="Genomic_DNA"/>
</dbReference>
<dbReference type="OrthoDB" id="9803970at2"/>
<keyword evidence="6" id="KW-0547">Nucleotide-binding</keyword>
<evidence type="ECO:0000256" key="2">
    <source>
        <dbReference type="ARBA" id="ARBA00019059"/>
    </source>
</evidence>
<dbReference type="Gene3D" id="3.40.50.300">
    <property type="entry name" value="P-loop containing nucleotide triphosphate hydrolases"/>
    <property type="match status" value="1"/>
</dbReference>
<dbReference type="SUPFAM" id="SSF52172">
    <property type="entry name" value="CheY-like"/>
    <property type="match status" value="1"/>
</dbReference>
<dbReference type="InterPro" id="IPR058031">
    <property type="entry name" value="AAA_lid_NorR"/>
</dbReference>
<dbReference type="SUPFAM" id="SSF46689">
    <property type="entry name" value="Homeodomain-like"/>
    <property type="match status" value="1"/>
</dbReference>
<reference evidence="19 20" key="1">
    <citation type="submission" date="2018-01" db="EMBL/GenBank/DDBJ databases">
        <title>G. obscuriglobus.</title>
        <authorList>
            <person name="Franke J."/>
            <person name="Blomberg W."/>
            <person name="Selmecki A."/>
        </authorList>
    </citation>
    <scope>NUCLEOTIDE SEQUENCE [LARGE SCALE GENOMIC DNA]</scope>
    <source>
        <strain evidence="19 20">DSM 5831</strain>
    </source>
</reference>
<dbReference type="GO" id="GO:0005737">
    <property type="term" value="C:cytoplasm"/>
    <property type="evidence" value="ECO:0007669"/>
    <property type="project" value="UniProtKB-SubCell"/>
</dbReference>
<dbReference type="PROSITE" id="PS50110">
    <property type="entry name" value="RESPONSE_REGULATORY"/>
    <property type="match status" value="1"/>
</dbReference>
<keyword evidence="7" id="KW-0067">ATP-binding</keyword>
<evidence type="ECO:0000259" key="17">
    <source>
        <dbReference type="PROSITE" id="PS50045"/>
    </source>
</evidence>
<accession>A0A2Z3H2E8</accession>
<evidence type="ECO:0000256" key="8">
    <source>
        <dbReference type="ARBA" id="ARBA00023012"/>
    </source>
</evidence>
<keyword evidence="12" id="KW-0804">Transcription</keyword>
<evidence type="ECO:0000256" key="11">
    <source>
        <dbReference type="ARBA" id="ARBA00023159"/>
    </source>
</evidence>
<keyword evidence="9" id="KW-0805">Transcription regulation</keyword>
<dbReference type="Gene3D" id="3.40.50.2300">
    <property type="match status" value="1"/>
</dbReference>
<dbReference type="CDD" id="cd00009">
    <property type="entry name" value="AAA"/>
    <property type="match status" value="1"/>
</dbReference>
<dbReference type="InterPro" id="IPR009057">
    <property type="entry name" value="Homeodomain-like_sf"/>
</dbReference>
<comment type="subcellular location">
    <subcellularLocation>
        <location evidence="1">Cytoplasm</location>
    </subcellularLocation>
</comment>
<protein>
    <recommendedName>
        <fullName evidence="2">DNA-binding transcriptional regulator NtrC</fullName>
    </recommendedName>
    <alternativeName>
        <fullName evidence="14">Nitrogen regulation protein NR(I)</fullName>
    </alternativeName>
    <alternativeName>
        <fullName evidence="15">Nitrogen regulator I</fullName>
    </alternativeName>
</protein>
<dbReference type="Pfam" id="PF00072">
    <property type="entry name" value="Response_reg"/>
    <property type="match status" value="1"/>
</dbReference>
<evidence type="ECO:0000256" key="13">
    <source>
        <dbReference type="ARBA" id="ARBA00023231"/>
    </source>
</evidence>
<evidence type="ECO:0000256" key="3">
    <source>
        <dbReference type="ARBA" id="ARBA00022490"/>
    </source>
</evidence>
<dbReference type="PRINTS" id="PR01590">
    <property type="entry name" value="HTHFIS"/>
</dbReference>
<dbReference type="InterPro" id="IPR011006">
    <property type="entry name" value="CheY-like_superfamily"/>
</dbReference>
<evidence type="ECO:0000256" key="4">
    <source>
        <dbReference type="ARBA" id="ARBA00022491"/>
    </source>
</evidence>
<dbReference type="Pfam" id="PF00158">
    <property type="entry name" value="Sigma54_activat"/>
    <property type="match status" value="1"/>
</dbReference>
<dbReference type="PANTHER" id="PTHR32071:SF95">
    <property type="entry name" value="DNA-BINDING TRANSCRIPTIONAL REGULATOR NTRC"/>
    <property type="match status" value="1"/>
</dbReference>
<evidence type="ECO:0000256" key="14">
    <source>
        <dbReference type="ARBA" id="ARBA00029881"/>
    </source>
</evidence>
<dbReference type="SUPFAM" id="SSF52540">
    <property type="entry name" value="P-loop containing nucleoside triphosphate hydrolases"/>
    <property type="match status" value="1"/>
</dbReference>
<evidence type="ECO:0000256" key="6">
    <source>
        <dbReference type="ARBA" id="ARBA00022741"/>
    </source>
</evidence>
<dbReference type="PROSITE" id="PS50045">
    <property type="entry name" value="SIGMA54_INTERACT_4"/>
    <property type="match status" value="1"/>
</dbReference>
<keyword evidence="3" id="KW-0963">Cytoplasm</keyword>
<keyword evidence="20" id="KW-1185">Reference proteome</keyword>
<dbReference type="FunFam" id="3.40.50.300:FF:000006">
    <property type="entry name" value="DNA-binding transcriptional regulator NtrC"/>
    <property type="match status" value="1"/>
</dbReference>
<dbReference type="PROSITE" id="PS00675">
    <property type="entry name" value="SIGMA54_INTERACT_1"/>
    <property type="match status" value="1"/>
</dbReference>
<dbReference type="Gene3D" id="1.10.8.60">
    <property type="match status" value="1"/>
</dbReference>
<dbReference type="SMART" id="SM00382">
    <property type="entry name" value="AAA"/>
    <property type="match status" value="1"/>
</dbReference>
<dbReference type="AlphaFoldDB" id="A0A2Z3H2E8"/>